<keyword evidence="1" id="KW-1133">Transmembrane helix</keyword>
<evidence type="ECO:0000256" key="1">
    <source>
        <dbReference type="SAM" id="Phobius"/>
    </source>
</evidence>
<dbReference type="STRING" id="450378.GCA_001661675_00494"/>
<dbReference type="EMBL" id="CP019602">
    <property type="protein sequence ID" value="ARU17180.1"/>
    <property type="molecule type" value="Genomic_DNA"/>
</dbReference>
<evidence type="ECO:0000313" key="4">
    <source>
        <dbReference type="Proteomes" id="UP000195807"/>
    </source>
</evidence>
<reference evidence="3 4" key="1">
    <citation type="submission" date="2017-01" db="EMBL/GenBank/DDBJ databases">
        <title>Complete genome sequence of esterase-producing bacterium Croceicoccus marinus E4A9.</title>
        <authorList>
            <person name="Wu Y.-H."/>
            <person name="Cheng H."/>
            <person name="Xu L."/>
            <person name="Huo Y.-Y."/>
            <person name="Wang C.-S."/>
            <person name="Xu X.-W."/>
        </authorList>
    </citation>
    <scope>NUCLEOTIDE SEQUENCE [LARGE SCALE GENOMIC DNA]</scope>
    <source>
        <strain evidence="3 4">E4A9</strain>
    </source>
</reference>
<dbReference type="AlphaFoldDB" id="A0A1Z1FEL3"/>
<protein>
    <submittedName>
        <fullName evidence="3">HPP family protein</fullName>
    </submittedName>
</protein>
<feature type="transmembrane region" description="Helical" evidence="1">
    <location>
        <begin position="20"/>
        <end position="41"/>
    </location>
</feature>
<dbReference type="Proteomes" id="UP000195807">
    <property type="component" value="Chromosome"/>
</dbReference>
<feature type="domain" description="HPP transmembrane region" evidence="2">
    <location>
        <begin position="18"/>
        <end position="169"/>
    </location>
</feature>
<feature type="transmembrane region" description="Helical" evidence="1">
    <location>
        <begin position="48"/>
        <end position="67"/>
    </location>
</feature>
<keyword evidence="1" id="KW-0812">Transmembrane</keyword>
<name>A0A1Z1FEL3_9SPHN</name>
<dbReference type="PANTHER" id="PTHR33741:SF5">
    <property type="entry name" value="TRANSMEMBRANE PROTEIN DDB_G0269096-RELATED"/>
    <property type="match status" value="1"/>
</dbReference>
<keyword evidence="1" id="KW-0472">Membrane</keyword>
<evidence type="ECO:0000259" key="2">
    <source>
        <dbReference type="Pfam" id="PF04982"/>
    </source>
</evidence>
<dbReference type="KEGG" id="cman:A9D14_02480"/>
<dbReference type="InterPro" id="IPR058581">
    <property type="entry name" value="TM_HPP"/>
</dbReference>
<dbReference type="InterPro" id="IPR007065">
    <property type="entry name" value="HPP"/>
</dbReference>
<proteinExistence type="predicted"/>
<dbReference type="Pfam" id="PF04982">
    <property type="entry name" value="TM_HPP"/>
    <property type="match status" value="1"/>
</dbReference>
<sequence>MISRSASLLPQAARGHLGWLRGAIGGAIGIVTAGALTMILLGSNARGFPLLVAPMGASAVLVFAVPASPLAQPWSVIGGNLLSAGIGLAIGHALGQPMIAGGIAVGLAIACMSLARCLHPPGGACALLCALGAAGPEAWGWSYLWPIALNVGALAGAGWLYNNLTEHPWPHRVIVPAGPPPAPALDYTHADIEAVLADWNEVLDVDVDDLDAFYRALQRHVVRRQRGGQARD</sequence>
<keyword evidence="4" id="KW-1185">Reference proteome</keyword>
<dbReference type="PANTHER" id="PTHR33741">
    <property type="entry name" value="TRANSMEMBRANE PROTEIN DDB_G0269096-RELATED"/>
    <property type="match status" value="1"/>
</dbReference>
<gene>
    <name evidence="3" type="ORF">A9D14_02480</name>
</gene>
<accession>A0A1Z1FEL3</accession>
<organism evidence="3 4">
    <name type="scientific">Croceicoccus marinus</name>
    <dbReference type="NCBI Taxonomy" id="450378"/>
    <lineage>
        <taxon>Bacteria</taxon>
        <taxon>Pseudomonadati</taxon>
        <taxon>Pseudomonadota</taxon>
        <taxon>Alphaproteobacteria</taxon>
        <taxon>Sphingomonadales</taxon>
        <taxon>Erythrobacteraceae</taxon>
        <taxon>Croceicoccus</taxon>
    </lineage>
</organism>
<evidence type="ECO:0000313" key="3">
    <source>
        <dbReference type="EMBL" id="ARU17180.1"/>
    </source>
</evidence>